<evidence type="ECO:0000256" key="2">
    <source>
        <dbReference type="ARBA" id="ARBA00009694"/>
    </source>
</evidence>
<comment type="subcellular location">
    <subcellularLocation>
        <location evidence="1">Membrane</location>
        <topology evidence="1">Multi-pass membrane protein</topology>
    </subcellularLocation>
</comment>
<keyword evidence="4 6" id="KW-1133">Transmembrane helix</keyword>
<keyword evidence="9" id="KW-1185">Reference proteome</keyword>
<keyword evidence="3 6" id="KW-0812">Transmembrane</keyword>
<sequence>MTDPNSAVRPRRSWLAAGGALLAACAVALSAYAAHGAQGEDQARLHTAAFFAFGHGVALAALAPAAARGLARSGLALLLLGVLLFSGSLVFKVLAQWPTTLAPLGGTLLIAGWVLYAIDAMRK</sequence>
<evidence type="ECO:0000256" key="5">
    <source>
        <dbReference type="ARBA" id="ARBA00023136"/>
    </source>
</evidence>
<dbReference type="Proteomes" id="UP000308707">
    <property type="component" value="Unassembled WGS sequence"/>
</dbReference>
<comment type="similarity">
    <text evidence="2">Belongs to the UPF0382 family.</text>
</comment>
<evidence type="ECO:0000256" key="6">
    <source>
        <dbReference type="SAM" id="Phobius"/>
    </source>
</evidence>
<feature type="transmembrane region" description="Helical" evidence="6">
    <location>
        <begin position="43"/>
        <end position="63"/>
    </location>
</feature>
<comment type="caution">
    <text evidence="8">The sequence shown here is derived from an EMBL/GenBank/DDBJ whole genome shotgun (WGS) entry which is preliminary data.</text>
</comment>
<name>A0A4U5K3Y7_9GAMM</name>
<dbReference type="Pfam" id="PF04241">
    <property type="entry name" value="DUF423"/>
    <property type="match status" value="1"/>
</dbReference>
<gene>
    <name evidence="8" type="ORF">FCE95_05570</name>
</gene>
<evidence type="ECO:0000256" key="1">
    <source>
        <dbReference type="ARBA" id="ARBA00004141"/>
    </source>
</evidence>
<feature type="chain" id="PRO_5020552357" evidence="7">
    <location>
        <begin position="34"/>
        <end position="123"/>
    </location>
</feature>
<evidence type="ECO:0000313" key="8">
    <source>
        <dbReference type="EMBL" id="TKR33749.1"/>
    </source>
</evidence>
<keyword evidence="5 6" id="KW-0472">Membrane</keyword>
<feature type="transmembrane region" description="Helical" evidence="6">
    <location>
        <begin position="101"/>
        <end position="118"/>
    </location>
</feature>
<organism evidence="8 9">
    <name type="scientific">Luteimonas gilva</name>
    <dbReference type="NCBI Taxonomy" id="2572684"/>
    <lineage>
        <taxon>Bacteria</taxon>
        <taxon>Pseudomonadati</taxon>
        <taxon>Pseudomonadota</taxon>
        <taxon>Gammaproteobacteria</taxon>
        <taxon>Lysobacterales</taxon>
        <taxon>Lysobacteraceae</taxon>
        <taxon>Luteimonas</taxon>
    </lineage>
</organism>
<dbReference type="InterPro" id="IPR006696">
    <property type="entry name" value="DUF423"/>
</dbReference>
<keyword evidence="7" id="KW-0732">Signal</keyword>
<dbReference type="PANTHER" id="PTHR43461">
    <property type="entry name" value="TRANSMEMBRANE PROTEIN 256"/>
    <property type="match status" value="1"/>
</dbReference>
<protein>
    <submittedName>
        <fullName evidence="8">DUF423 domain-containing protein</fullName>
    </submittedName>
</protein>
<dbReference type="RefSeq" id="WP_137265955.1">
    <property type="nucleotide sequence ID" value="NZ_SZUA01000001.1"/>
</dbReference>
<dbReference type="GO" id="GO:0005886">
    <property type="term" value="C:plasma membrane"/>
    <property type="evidence" value="ECO:0007669"/>
    <property type="project" value="TreeGrafter"/>
</dbReference>
<dbReference type="InterPro" id="IPR006311">
    <property type="entry name" value="TAT_signal"/>
</dbReference>
<dbReference type="EMBL" id="SZUA01000001">
    <property type="protein sequence ID" value="TKR33749.1"/>
    <property type="molecule type" value="Genomic_DNA"/>
</dbReference>
<evidence type="ECO:0000313" key="9">
    <source>
        <dbReference type="Proteomes" id="UP000308707"/>
    </source>
</evidence>
<reference evidence="8 9" key="1">
    <citation type="submission" date="2019-04" db="EMBL/GenBank/DDBJ databases">
        <title>Reference strain of H23.</title>
        <authorList>
            <person name="Luo X."/>
        </authorList>
    </citation>
    <scope>NUCLEOTIDE SEQUENCE [LARGE SCALE GENOMIC DNA]</scope>
    <source>
        <strain evidence="8 9">H23</strain>
    </source>
</reference>
<accession>A0A4U5K3Y7</accession>
<proteinExistence type="inferred from homology"/>
<evidence type="ECO:0000256" key="4">
    <source>
        <dbReference type="ARBA" id="ARBA00022989"/>
    </source>
</evidence>
<evidence type="ECO:0000256" key="7">
    <source>
        <dbReference type="SAM" id="SignalP"/>
    </source>
</evidence>
<dbReference type="PANTHER" id="PTHR43461:SF1">
    <property type="entry name" value="TRANSMEMBRANE PROTEIN 256"/>
    <property type="match status" value="1"/>
</dbReference>
<feature type="signal peptide" evidence="7">
    <location>
        <begin position="1"/>
        <end position="33"/>
    </location>
</feature>
<dbReference type="PROSITE" id="PS51318">
    <property type="entry name" value="TAT"/>
    <property type="match status" value="1"/>
</dbReference>
<dbReference type="AlphaFoldDB" id="A0A4U5K3Y7"/>
<evidence type="ECO:0000256" key="3">
    <source>
        <dbReference type="ARBA" id="ARBA00022692"/>
    </source>
</evidence>
<feature type="transmembrane region" description="Helical" evidence="6">
    <location>
        <begin position="75"/>
        <end position="95"/>
    </location>
</feature>